<evidence type="ECO:0000256" key="1">
    <source>
        <dbReference type="ARBA" id="ARBA00022741"/>
    </source>
</evidence>
<dbReference type="Proteomes" id="UP000309038">
    <property type="component" value="Unassembled WGS sequence"/>
</dbReference>
<dbReference type="GO" id="GO:0005737">
    <property type="term" value="C:cytoplasm"/>
    <property type="evidence" value="ECO:0007669"/>
    <property type="project" value="TreeGrafter"/>
</dbReference>
<feature type="compositionally biased region" description="Polar residues" evidence="3">
    <location>
        <begin position="361"/>
        <end position="370"/>
    </location>
</feature>
<feature type="compositionally biased region" description="Polar residues" evidence="3">
    <location>
        <begin position="377"/>
        <end position="386"/>
    </location>
</feature>
<keyword evidence="1" id="KW-0547">Nucleotide-binding</keyword>
<feature type="region of interest" description="Disordered" evidence="3">
    <location>
        <begin position="1043"/>
        <end position="1062"/>
    </location>
</feature>
<dbReference type="GO" id="GO:0008017">
    <property type="term" value="F:microtubule binding"/>
    <property type="evidence" value="ECO:0007669"/>
    <property type="project" value="TreeGrafter"/>
</dbReference>
<dbReference type="Pfam" id="PF00350">
    <property type="entry name" value="Dynamin_N"/>
    <property type="match status" value="2"/>
</dbReference>
<dbReference type="InterPro" id="IPR000375">
    <property type="entry name" value="Dynamin_stalk"/>
</dbReference>
<dbReference type="GO" id="GO:0031623">
    <property type="term" value="P:receptor internalization"/>
    <property type="evidence" value="ECO:0007669"/>
    <property type="project" value="TreeGrafter"/>
</dbReference>
<reference evidence="5 6" key="1">
    <citation type="submission" date="2019-02" db="EMBL/GenBank/DDBJ databases">
        <title>Genome sequencing of the rare red list fungi Phlebia centrifuga.</title>
        <authorList>
            <person name="Buettner E."/>
            <person name="Kellner H."/>
        </authorList>
    </citation>
    <scope>NUCLEOTIDE SEQUENCE [LARGE SCALE GENOMIC DNA]</scope>
    <source>
        <strain evidence="5 6">DSM 108282</strain>
    </source>
</reference>
<dbReference type="Gene3D" id="3.40.50.300">
    <property type="entry name" value="P-loop containing nucleotide triphosphate hydrolases"/>
    <property type="match status" value="2"/>
</dbReference>
<dbReference type="GO" id="GO:0005886">
    <property type="term" value="C:plasma membrane"/>
    <property type="evidence" value="ECO:0007669"/>
    <property type="project" value="TreeGrafter"/>
</dbReference>
<proteinExistence type="predicted"/>
<evidence type="ECO:0000256" key="2">
    <source>
        <dbReference type="ARBA" id="ARBA00023134"/>
    </source>
</evidence>
<dbReference type="PANTHER" id="PTHR11566">
    <property type="entry name" value="DYNAMIN"/>
    <property type="match status" value="1"/>
</dbReference>
<dbReference type="InterPro" id="IPR027417">
    <property type="entry name" value="P-loop_NTPase"/>
</dbReference>
<dbReference type="GO" id="GO:0005874">
    <property type="term" value="C:microtubule"/>
    <property type="evidence" value="ECO:0007669"/>
    <property type="project" value="TreeGrafter"/>
</dbReference>
<dbReference type="InterPro" id="IPR022812">
    <property type="entry name" value="Dynamin"/>
</dbReference>
<feature type="region of interest" description="Disordered" evidence="3">
    <location>
        <begin position="349"/>
        <end position="411"/>
    </location>
</feature>
<evidence type="ECO:0000313" key="5">
    <source>
        <dbReference type="EMBL" id="THH02217.1"/>
    </source>
</evidence>
<dbReference type="SMART" id="SM00053">
    <property type="entry name" value="DYNc"/>
    <property type="match status" value="1"/>
</dbReference>
<comment type="caution">
    <text evidence="5">The sequence shown here is derived from an EMBL/GenBank/DDBJ whole genome shotgun (WGS) entry which is preliminary data.</text>
</comment>
<feature type="compositionally biased region" description="Low complexity" evidence="3">
    <location>
        <begin position="962"/>
        <end position="976"/>
    </location>
</feature>
<organism evidence="5 6">
    <name type="scientific">Hermanssonia centrifuga</name>
    <dbReference type="NCBI Taxonomy" id="98765"/>
    <lineage>
        <taxon>Eukaryota</taxon>
        <taxon>Fungi</taxon>
        <taxon>Dikarya</taxon>
        <taxon>Basidiomycota</taxon>
        <taxon>Agaricomycotina</taxon>
        <taxon>Agaricomycetes</taxon>
        <taxon>Polyporales</taxon>
        <taxon>Meruliaceae</taxon>
        <taxon>Hermanssonia</taxon>
    </lineage>
</organism>
<gene>
    <name evidence="5" type="ORF">EW026_g622</name>
</gene>
<dbReference type="GO" id="GO:0005525">
    <property type="term" value="F:GTP binding"/>
    <property type="evidence" value="ECO:0007669"/>
    <property type="project" value="InterPro"/>
</dbReference>
<dbReference type="InterPro" id="IPR045063">
    <property type="entry name" value="Dynamin_N"/>
</dbReference>
<dbReference type="PROSITE" id="PS51388">
    <property type="entry name" value="GED"/>
    <property type="match status" value="1"/>
</dbReference>
<dbReference type="InterPro" id="IPR001401">
    <property type="entry name" value="Dynamin_GTPase"/>
</dbReference>
<dbReference type="GO" id="GO:0003924">
    <property type="term" value="F:GTPase activity"/>
    <property type="evidence" value="ECO:0007669"/>
    <property type="project" value="InterPro"/>
</dbReference>
<dbReference type="InterPro" id="IPR003130">
    <property type="entry name" value="GED"/>
</dbReference>
<dbReference type="PRINTS" id="PR00195">
    <property type="entry name" value="DYNAMIN"/>
</dbReference>
<feature type="domain" description="GED" evidence="4">
    <location>
        <begin position="1096"/>
        <end position="1189"/>
    </location>
</feature>
<feature type="region of interest" description="Disordered" evidence="3">
    <location>
        <begin position="942"/>
        <end position="1020"/>
    </location>
</feature>
<protein>
    <recommendedName>
        <fullName evidence="4">GED domain-containing protein</fullName>
    </recommendedName>
</protein>
<sequence>MGANAVIDLPRITVIGNQSAGKSSLVEGISGINVPRDAGTCRVHIRREFDTRGKRLDVVGEEPFGPLLTDKQDIEGIIRRAQAALLNPGVEQSTFLHMPDDELKVLENELKFSRNTVCLDLTGPELADLAFVDLPGIVANADDDTVRLVEDLVISNIKGNCLILVTLPMSDDIENQKAARLAKQEDPSGIRTIVPANVSPYLRLEEEEKECTTVNPSPFGVRYIYLDDVREHIRKSRARELPNNVPYFAKVALIDDFQAPWKADSQKCFNAIFKAFEKSLLQLINTRFQRYDHLRANVTHAVEDLLRLKQDQTWAKVNDILNLEKLAYTQNSHDLQLIKDKHMALYKAARAKSKKSGEAPSKQTKTTADNSGDFGTPTGSKATTFSFAPRPPPISSPSLVNQGADTNETEKQNTALSALAALGIHVTSTDLGKLHGPDIYEEELEMMAEVRAYFQIAYKRVIDYVPMTIDANFLFALADSLQAFLIEKLGLGSQTSAMRAQADLDLPRIAVIGNQSAGKSSLVEAISGISVPRDAGTCTRCPMECRLASSAGPWSCQVYIRWEFQTTGERQDEVKEVTFGSLLTDKKDVELMLRRAQAAVLNPKIHQSKFLDKSENDLKRVKNGLQFSRNAVCLDLSGPELTDLSFVDLPGIIQNADPETVKLVEDLVTSNIKGNCLILVTLPMSDDIENQKAARLPKLKSEVASQLETCNDELNKLPPAITADPSSFVLTLVSEFCNEVKLRIKGGDTRASTLIQANHKAYATYKRDIRHAAPPFLPFPSSEEADPDVHQYLRLDEDGEATAFTPLSGISSGALYLNDVREHIRRSRARELPNNVPYAAKVALIDGFQSSWEMDSRTCFAVIFATFENALLQLISQQFQRYDTLRSSITYAVRELLRSKHEDTWTNVEMILNLEKAMPYTQNSHYLQVTKDKNLSLYKAARAEARDNSDGPPTKRPRIETRTATASTAQTSPLASGRDYPMPINGGRASPTTPIAISKKQPVASASKQTTPATGLDKFTFSQPPTEKIVGVSPANSPAIAASSTCFSEQGPKRGLDDEDQKKHQKLALSSLAALGIHVTVADLGKLHPPDIYEEELEVMAEVRAYFQVAYKRVIDYVPMVIDKTFLFAFAESLQGCLIEKLGLGMPNSTTRCATYLSEEPDVVARRDELTSKKARLQTIQTELFNFGL</sequence>
<dbReference type="AlphaFoldDB" id="A0A4S4KUM0"/>
<evidence type="ECO:0000259" key="4">
    <source>
        <dbReference type="PROSITE" id="PS51388"/>
    </source>
</evidence>
<dbReference type="Pfam" id="PF02212">
    <property type="entry name" value="GED"/>
    <property type="match status" value="1"/>
</dbReference>
<dbReference type="PANTHER" id="PTHR11566:SF131">
    <property type="entry name" value="GTPASE, PUTATIVE (AFU_ORTHOLOGUE AFUA_6G07630)-RELATED"/>
    <property type="match status" value="1"/>
</dbReference>
<dbReference type="InterPro" id="IPR020850">
    <property type="entry name" value="GED_dom"/>
</dbReference>
<feature type="compositionally biased region" description="Polar residues" evidence="3">
    <location>
        <begin position="1004"/>
        <end position="1013"/>
    </location>
</feature>
<keyword evidence="6" id="KW-1185">Reference proteome</keyword>
<evidence type="ECO:0000313" key="6">
    <source>
        <dbReference type="Proteomes" id="UP000309038"/>
    </source>
</evidence>
<keyword evidence="2" id="KW-0342">GTP-binding</keyword>
<evidence type="ECO:0000256" key="3">
    <source>
        <dbReference type="SAM" id="MobiDB-lite"/>
    </source>
</evidence>
<dbReference type="SUPFAM" id="SSF52540">
    <property type="entry name" value="P-loop containing nucleoside triphosphate hydrolases"/>
    <property type="match status" value="2"/>
</dbReference>
<dbReference type="EMBL" id="SGPJ01000009">
    <property type="protein sequence ID" value="THH02217.1"/>
    <property type="molecule type" value="Genomic_DNA"/>
</dbReference>
<dbReference type="Pfam" id="PF01031">
    <property type="entry name" value="Dynamin_M"/>
    <property type="match status" value="2"/>
</dbReference>
<feature type="compositionally biased region" description="Basic and acidic residues" evidence="3">
    <location>
        <begin position="1051"/>
        <end position="1062"/>
    </location>
</feature>
<dbReference type="Gene3D" id="1.20.120.1240">
    <property type="entry name" value="Dynamin, middle domain"/>
    <property type="match status" value="2"/>
</dbReference>
<name>A0A4S4KUM0_9APHY</name>
<accession>A0A4S4KUM0</accession>
<feature type="compositionally biased region" description="Polar residues" evidence="3">
    <location>
        <begin position="396"/>
        <end position="411"/>
    </location>
</feature>